<dbReference type="EMBL" id="JAAAPX010000240">
    <property type="protein sequence ID" value="KAF4226504.1"/>
    <property type="molecule type" value="Genomic_DNA"/>
</dbReference>
<evidence type="ECO:0000256" key="1">
    <source>
        <dbReference type="ARBA" id="ARBA00004141"/>
    </source>
</evidence>
<proteinExistence type="inferred from homology"/>
<evidence type="ECO:0000256" key="2">
    <source>
        <dbReference type="ARBA" id="ARBA00022692"/>
    </source>
</evidence>
<dbReference type="Proteomes" id="UP000653565">
    <property type="component" value="Unassembled WGS sequence"/>
</dbReference>
<keyword evidence="9" id="KW-1185">Reference proteome</keyword>
<dbReference type="PANTHER" id="PTHR33048:SF164">
    <property type="entry name" value="INTEGRAL MEMBRANE PROTEIN-RELATED"/>
    <property type="match status" value="1"/>
</dbReference>
<dbReference type="Pfam" id="PF20684">
    <property type="entry name" value="Fung_rhodopsin"/>
    <property type="match status" value="1"/>
</dbReference>
<dbReference type="PANTHER" id="PTHR33048">
    <property type="entry name" value="PTH11-LIKE INTEGRAL MEMBRANE PROTEIN (AFU_ORTHOLOGUE AFUA_5G11245)"/>
    <property type="match status" value="1"/>
</dbReference>
<accession>A0A8H4M308</accession>
<evidence type="ECO:0000256" key="4">
    <source>
        <dbReference type="ARBA" id="ARBA00023136"/>
    </source>
</evidence>
<feature type="domain" description="Rhodopsin" evidence="7">
    <location>
        <begin position="32"/>
        <end position="271"/>
    </location>
</feature>
<reference evidence="8" key="1">
    <citation type="journal article" date="2020" name="bioRxiv">
        <title>Genomic and phenotypic heterogeneity of clinical isolates of the human pathogens Aspergillus fumigatus, Aspergillus lentulus and Aspergillus fumigatiaffinis.</title>
        <authorList>
            <person name="dos Santos R.A.C."/>
            <person name="Steenwyk J.L."/>
            <person name="Rivero-Menendez O."/>
            <person name="Mead M.E."/>
            <person name="Silva L.P."/>
            <person name="Bastos R.W."/>
            <person name="Alastruey-Izquierdo A."/>
            <person name="Goldman G.H."/>
            <person name="Rokas A."/>
        </authorList>
    </citation>
    <scope>NUCLEOTIDE SEQUENCE</scope>
    <source>
        <strain evidence="8">CNM-CM6805</strain>
    </source>
</reference>
<sequence>MMADASGADRGWILHAVSWPLFGICVLITATRFWVRVRILRSCGWDDAFILLALICAAVNTVLVTLSIMHGTGRHMRDLSHEQQIASVKYQLLSQGFHVMSTNWGKVSVALFLVRIISGVKQHKRAMYAGMIFLSIINIGGVYTIYGQCTPTAKAWDNDIKGTCWPAGAQRDYAFFQGSASAFSDLVLAIYPLLTIKDLQMATKVKFGLGFVLSLGIIAMVAAIIKTVHLAALSARTDYTWDTLTLTIWVAVEQYLIIIAACIPALTPLFNIIVRRVTSRRSKSKSTPNELGASDRKLSRPQPYLPFASVGREYVEYPMTCVGSAKDSKRRSSDSEALITVEPSSPTGILKTTEFHIQGLVRYDGK</sequence>
<evidence type="ECO:0000313" key="9">
    <source>
        <dbReference type="Proteomes" id="UP000653565"/>
    </source>
</evidence>
<dbReference type="GO" id="GO:0016020">
    <property type="term" value="C:membrane"/>
    <property type="evidence" value="ECO:0007669"/>
    <property type="project" value="UniProtKB-SubCell"/>
</dbReference>
<evidence type="ECO:0000259" key="7">
    <source>
        <dbReference type="Pfam" id="PF20684"/>
    </source>
</evidence>
<keyword evidence="2 6" id="KW-0812">Transmembrane</keyword>
<evidence type="ECO:0000256" key="5">
    <source>
        <dbReference type="ARBA" id="ARBA00038359"/>
    </source>
</evidence>
<dbReference type="AlphaFoldDB" id="A0A8H4M308"/>
<name>A0A8H4M308_9EURO</name>
<dbReference type="InterPro" id="IPR049326">
    <property type="entry name" value="Rhodopsin_dom_fungi"/>
</dbReference>
<comment type="similarity">
    <text evidence="5">Belongs to the SAT4 family.</text>
</comment>
<keyword evidence="4 6" id="KW-0472">Membrane</keyword>
<comment type="subcellular location">
    <subcellularLocation>
        <location evidence="1">Membrane</location>
        <topology evidence="1">Multi-pass membrane protein</topology>
    </subcellularLocation>
</comment>
<comment type="caution">
    <text evidence="8">The sequence shown here is derived from an EMBL/GenBank/DDBJ whole genome shotgun (WGS) entry which is preliminary data.</text>
</comment>
<dbReference type="OrthoDB" id="4682787at2759"/>
<organism evidence="8 9">
    <name type="scientific">Aspergillus fumigatiaffinis</name>
    <dbReference type="NCBI Taxonomy" id="340414"/>
    <lineage>
        <taxon>Eukaryota</taxon>
        <taxon>Fungi</taxon>
        <taxon>Dikarya</taxon>
        <taxon>Ascomycota</taxon>
        <taxon>Pezizomycotina</taxon>
        <taxon>Eurotiomycetes</taxon>
        <taxon>Eurotiomycetidae</taxon>
        <taxon>Eurotiales</taxon>
        <taxon>Aspergillaceae</taxon>
        <taxon>Aspergillus</taxon>
        <taxon>Aspergillus subgen. Fumigati</taxon>
    </lineage>
</organism>
<feature type="transmembrane region" description="Helical" evidence="6">
    <location>
        <begin position="12"/>
        <end position="35"/>
    </location>
</feature>
<feature type="transmembrane region" description="Helical" evidence="6">
    <location>
        <begin position="175"/>
        <end position="196"/>
    </location>
</feature>
<gene>
    <name evidence="8" type="ORF">CNMCM6805_004524</name>
</gene>
<reference evidence="8" key="2">
    <citation type="submission" date="2020-04" db="EMBL/GenBank/DDBJ databases">
        <authorList>
            <person name="Santos R.A.C."/>
            <person name="Steenwyk J.L."/>
            <person name="Rivero-Menendez O."/>
            <person name="Mead M.E."/>
            <person name="Silva L.P."/>
            <person name="Bastos R.W."/>
            <person name="Alastruey-Izquierdo A."/>
            <person name="Goldman G.H."/>
            <person name="Rokas A."/>
        </authorList>
    </citation>
    <scope>NUCLEOTIDE SEQUENCE</scope>
    <source>
        <strain evidence="8">CNM-CM6805</strain>
    </source>
</reference>
<dbReference type="InterPro" id="IPR052337">
    <property type="entry name" value="SAT4-like"/>
</dbReference>
<feature type="transmembrane region" description="Helical" evidence="6">
    <location>
        <begin position="92"/>
        <end position="114"/>
    </location>
</feature>
<evidence type="ECO:0000256" key="3">
    <source>
        <dbReference type="ARBA" id="ARBA00022989"/>
    </source>
</evidence>
<feature type="transmembrane region" description="Helical" evidence="6">
    <location>
        <begin position="255"/>
        <end position="274"/>
    </location>
</feature>
<evidence type="ECO:0000256" key="6">
    <source>
        <dbReference type="SAM" id="Phobius"/>
    </source>
</evidence>
<feature type="transmembrane region" description="Helical" evidence="6">
    <location>
        <begin position="126"/>
        <end position="146"/>
    </location>
</feature>
<feature type="transmembrane region" description="Helical" evidence="6">
    <location>
        <begin position="208"/>
        <end position="235"/>
    </location>
</feature>
<evidence type="ECO:0000313" key="8">
    <source>
        <dbReference type="EMBL" id="KAF4226504.1"/>
    </source>
</evidence>
<keyword evidence="3 6" id="KW-1133">Transmembrane helix</keyword>
<protein>
    <recommendedName>
        <fullName evidence="7">Rhodopsin domain-containing protein</fullName>
    </recommendedName>
</protein>
<feature type="transmembrane region" description="Helical" evidence="6">
    <location>
        <begin position="47"/>
        <end position="72"/>
    </location>
</feature>